<feature type="binding site" evidence="4">
    <location>
        <position position="114"/>
    </location>
    <ligand>
        <name>Zn(2+)</name>
        <dbReference type="ChEBI" id="CHEBI:29105"/>
    </ligand>
</feature>
<keyword evidence="2 4" id="KW-0479">Metal-binding</keyword>
<evidence type="ECO:0000313" key="7">
    <source>
        <dbReference type="Proteomes" id="UP000019487"/>
    </source>
</evidence>
<feature type="binding site" evidence="4">
    <location>
        <position position="59"/>
    </location>
    <ligand>
        <name>Zn(2+)</name>
        <dbReference type="ChEBI" id="CHEBI:29105"/>
    </ligand>
</feature>
<organism evidence="6 7">
    <name type="scientific">Sclerotinia borealis (strain F-4128)</name>
    <dbReference type="NCBI Taxonomy" id="1432307"/>
    <lineage>
        <taxon>Eukaryota</taxon>
        <taxon>Fungi</taxon>
        <taxon>Dikarya</taxon>
        <taxon>Ascomycota</taxon>
        <taxon>Pezizomycotina</taxon>
        <taxon>Leotiomycetes</taxon>
        <taxon>Helotiales</taxon>
        <taxon>Sclerotiniaceae</taxon>
        <taxon>Sclerotinia</taxon>
    </lineage>
</organism>
<comment type="catalytic activity">
    <reaction evidence="5">
        <text>hydrogencarbonate + H(+) = CO2 + H2O</text>
        <dbReference type="Rhea" id="RHEA:10748"/>
        <dbReference type="ChEBI" id="CHEBI:15377"/>
        <dbReference type="ChEBI" id="CHEBI:15378"/>
        <dbReference type="ChEBI" id="CHEBI:16526"/>
        <dbReference type="ChEBI" id="CHEBI:17544"/>
        <dbReference type="EC" id="4.2.1.1"/>
    </reaction>
</comment>
<comment type="function">
    <text evidence="5">Reversible hydration of carbon dioxide.</text>
</comment>
<feature type="binding site" evidence="4">
    <location>
        <position position="61"/>
    </location>
    <ligand>
        <name>Zn(2+)</name>
        <dbReference type="ChEBI" id="CHEBI:29105"/>
    </ligand>
</feature>
<evidence type="ECO:0000256" key="5">
    <source>
        <dbReference type="RuleBase" id="RU003956"/>
    </source>
</evidence>
<dbReference type="Gene3D" id="3.40.1050.10">
    <property type="entry name" value="Carbonic anhydrase"/>
    <property type="match status" value="1"/>
</dbReference>
<sequence>MPAEVPYAVLVEPTTYISIVRPETPIQKNLIEFNNIYAASFEQGDLALPPAKKYAVVTCMDARIDPSAAFGIALGDAHIIRNAGGSARDALRSLIISQQLLGTNEILLIKHTGCGMLTFKNEDAVKIVEEKLGEGARKELETFGGDFQPFENLEKEVTRDVEWLRGVEAIPGEVGISGWVYEVESGRVRKVI</sequence>
<dbReference type="PANTHER" id="PTHR43175:SF3">
    <property type="entry name" value="CARBON DISULFIDE HYDROLASE"/>
    <property type="match status" value="1"/>
</dbReference>
<dbReference type="OrthoDB" id="10248475at2759"/>
<dbReference type="CDD" id="cd03379">
    <property type="entry name" value="beta_CA_cladeD"/>
    <property type="match status" value="1"/>
</dbReference>
<dbReference type="EMBL" id="AYSA01000691">
    <property type="protein sequence ID" value="ESZ90134.1"/>
    <property type="molecule type" value="Genomic_DNA"/>
</dbReference>
<dbReference type="STRING" id="1432307.W9C5E8"/>
<dbReference type="HOGENOM" id="CLU_084253_1_1_1"/>
<keyword evidence="3 4" id="KW-0862">Zinc</keyword>
<keyword evidence="7" id="KW-1185">Reference proteome</keyword>
<dbReference type="GO" id="GO:0008270">
    <property type="term" value="F:zinc ion binding"/>
    <property type="evidence" value="ECO:0007669"/>
    <property type="project" value="UniProtKB-UniRule"/>
</dbReference>
<evidence type="ECO:0000256" key="4">
    <source>
        <dbReference type="PIRSR" id="PIRSR601765-1"/>
    </source>
</evidence>
<dbReference type="AlphaFoldDB" id="W9C5E8"/>
<comment type="cofactor">
    <cofactor evidence="4">
        <name>Zn(2+)</name>
        <dbReference type="ChEBI" id="CHEBI:29105"/>
    </cofactor>
    <text evidence="4">Binds 1 zinc ion per subunit.</text>
</comment>
<dbReference type="PANTHER" id="PTHR43175">
    <property type="entry name" value="CARBONIC ANHYDRASE"/>
    <property type="match status" value="1"/>
</dbReference>
<evidence type="ECO:0000313" key="6">
    <source>
        <dbReference type="EMBL" id="ESZ90134.1"/>
    </source>
</evidence>
<dbReference type="InterPro" id="IPR036874">
    <property type="entry name" value="Carbonic_anhydrase_sf"/>
</dbReference>
<feature type="binding site" evidence="4">
    <location>
        <position position="111"/>
    </location>
    <ligand>
        <name>Zn(2+)</name>
        <dbReference type="ChEBI" id="CHEBI:29105"/>
    </ligand>
</feature>
<evidence type="ECO:0000256" key="2">
    <source>
        <dbReference type="ARBA" id="ARBA00022723"/>
    </source>
</evidence>
<dbReference type="SUPFAM" id="SSF53056">
    <property type="entry name" value="beta-carbonic anhydrase, cab"/>
    <property type="match status" value="1"/>
</dbReference>
<dbReference type="SMART" id="SM00947">
    <property type="entry name" value="Pro_CA"/>
    <property type="match status" value="1"/>
</dbReference>
<reference evidence="6 7" key="1">
    <citation type="journal article" date="2014" name="Genome Announc.">
        <title>Draft genome sequence of Sclerotinia borealis, a psychrophilic plant pathogenic fungus.</title>
        <authorList>
            <person name="Mardanov A.V."/>
            <person name="Beletsky A.V."/>
            <person name="Kadnikov V.V."/>
            <person name="Ignatov A.N."/>
            <person name="Ravin N.V."/>
        </authorList>
    </citation>
    <scope>NUCLEOTIDE SEQUENCE [LARGE SCALE GENOMIC DNA]</scope>
    <source>
        <strain evidence="7">F-4157</strain>
    </source>
</reference>
<keyword evidence="5" id="KW-0456">Lyase</keyword>
<proteinExistence type="inferred from homology"/>
<evidence type="ECO:0000256" key="3">
    <source>
        <dbReference type="ARBA" id="ARBA00022833"/>
    </source>
</evidence>
<dbReference type="InterPro" id="IPR001765">
    <property type="entry name" value="Carbonic_anhydrase"/>
</dbReference>
<comment type="caution">
    <text evidence="6">The sequence shown here is derived from an EMBL/GenBank/DDBJ whole genome shotgun (WGS) entry which is preliminary data.</text>
</comment>
<protein>
    <recommendedName>
        <fullName evidence="5">Carbonic anhydrase</fullName>
        <ecNumber evidence="5">4.2.1.1</ecNumber>
    </recommendedName>
    <alternativeName>
        <fullName evidence="5">Carbonate dehydratase</fullName>
    </alternativeName>
</protein>
<dbReference type="EC" id="4.2.1.1" evidence="5"/>
<comment type="similarity">
    <text evidence="1 5">Belongs to the beta-class carbonic anhydrase family.</text>
</comment>
<dbReference type="GO" id="GO:0004089">
    <property type="term" value="F:carbonate dehydratase activity"/>
    <property type="evidence" value="ECO:0007669"/>
    <property type="project" value="UniProtKB-UniRule"/>
</dbReference>
<dbReference type="Proteomes" id="UP000019487">
    <property type="component" value="Unassembled WGS sequence"/>
</dbReference>
<evidence type="ECO:0000256" key="1">
    <source>
        <dbReference type="ARBA" id="ARBA00006217"/>
    </source>
</evidence>
<accession>W9C5E8</accession>
<dbReference type="Pfam" id="PF00484">
    <property type="entry name" value="Pro_CA"/>
    <property type="match status" value="1"/>
</dbReference>
<name>W9C5E8_SCLBF</name>
<gene>
    <name evidence="6" type="ORF">SBOR_9491</name>
</gene>